<feature type="region of interest" description="Disordered" evidence="2">
    <location>
        <begin position="51"/>
        <end position="85"/>
    </location>
</feature>
<dbReference type="EMBL" id="JAFBBZ010000001">
    <property type="protein sequence ID" value="MBM7508821.1"/>
    <property type="molecule type" value="Genomic_DNA"/>
</dbReference>
<dbReference type="NCBIfam" id="NF033748">
    <property type="entry name" value="class_F_sortase"/>
    <property type="match status" value="1"/>
</dbReference>
<evidence type="ECO:0008006" key="5">
    <source>
        <dbReference type="Google" id="ProtNLM"/>
    </source>
</evidence>
<name>A0ABS2MCB7_9ACTN</name>
<dbReference type="InterPro" id="IPR042001">
    <property type="entry name" value="Sortase_F"/>
</dbReference>
<evidence type="ECO:0000256" key="2">
    <source>
        <dbReference type="SAM" id="MobiDB-lite"/>
    </source>
</evidence>
<keyword evidence="4" id="KW-1185">Reference proteome</keyword>
<evidence type="ECO:0000256" key="1">
    <source>
        <dbReference type="ARBA" id="ARBA00022801"/>
    </source>
</evidence>
<sequence length="229" mass="23483">MSRSRGAARHARRRPKGWWAPALALGLAGAVCLTLWGGGAAPAGESSARAGAAVATPPAGLAPPPRATSSDSEEAAPRSPRPVQLAVPRLGLSTPLVGLGLQPDGTVEVPQDPALAGWYRLGPPPGAPGPAVILGHVDSVDGPAVFARLDELEAGDRVSVRLDDASTATFVVRSVRTYANADFPAQRVYAGAGRRELNLVTCGGEYDADRGGYQANVVVNARWVSGGRS</sequence>
<dbReference type="Gene3D" id="2.40.260.10">
    <property type="entry name" value="Sortase"/>
    <property type="match status" value="1"/>
</dbReference>
<evidence type="ECO:0000313" key="3">
    <source>
        <dbReference type="EMBL" id="MBM7508821.1"/>
    </source>
</evidence>
<gene>
    <name evidence="3" type="ORF">JOE61_002635</name>
</gene>
<keyword evidence="1" id="KW-0378">Hydrolase</keyword>
<dbReference type="RefSeq" id="WP_193670968.1">
    <property type="nucleotide sequence ID" value="NZ_JACDTV010000022.1"/>
</dbReference>
<comment type="caution">
    <text evidence="3">The sequence shown here is derived from an EMBL/GenBank/DDBJ whole genome shotgun (WGS) entry which is preliminary data.</text>
</comment>
<dbReference type="CDD" id="cd05829">
    <property type="entry name" value="Sortase_F"/>
    <property type="match status" value="1"/>
</dbReference>
<dbReference type="InterPro" id="IPR005754">
    <property type="entry name" value="Sortase"/>
</dbReference>
<protein>
    <recommendedName>
        <fullName evidence="5">Class F sortase</fullName>
    </recommendedName>
</protein>
<organism evidence="3 4">
    <name type="scientific">Nocardioides salarius</name>
    <dbReference type="NCBI Taxonomy" id="374513"/>
    <lineage>
        <taxon>Bacteria</taxon>
        <taxon>Bacillati</taxon>
        <taxon>Actinomycetota</taxon>
        <taxon>Actinomycetes</taxon>
        <taxon>Propionibacteriales</taxon>
        <taxon>Nocardioidaceae</taxon>
        <taxon>Nocardioides</taxon>
    </lineage>
</organism>
<dbReference type="Pfam" id="PF04203">
    <property type="entry name" value="Sortase"/>
    <property type="match status" value="1"/>
</dbReference>
<accession>A0ABS2MCB7</accession>
<dbReference type="Proteomes" id="UP000732378">
    <property type="component" value="Unassembled WGS sequence"/>
</dbReference>
<evidence type="ECO:0000313" key="4">
    <source>
        <dbReference type="Proteomes" id="UP000732378"/>
    </source>
</evidence>
<dbReference type="SUPFAM" id="SSF63817">
    <property type="entry name" value="Sortase"/>
    <property type="match status" value="1"/>
</dbReference>
<reference evidence="3 4" key="1">
    <citation type="submission" date="2021-01" db="EMBL/GenBank/DDBJ databases">
        <title>Sequencing the genomes of 1000 actinobacteria strains.</title>
        <authorList>
            <person name="Klenk H.-P."/>
        </authorList>
    </citation>
    <scope>NUCLEOTIDE SEQUENCE [LARGE SCALE GENOMIC DNA]</scope>
    <source>
        <strain evidence="3 4">DSM 18239</strain>
    </source>
</reference>
<proteinExistence type="predicted"/>
<dbReference type="InterPro" id="IPR023365">
    <property type="entry name" value="Sortase_dom-sf"/>
</dbReference>